<reference evidence="3" key="1">
    <citation type="submission" date="2016-10" db="EMBL/GenBank/DDBJ databases">
        <authorList>
            <person name="Varghese N."/>
            <person name="Submissions S."/>
        </authorList>
    </citation>
    <scope>NUCLEOTIDE SEQUENCE [LARGE SCALE GENOMIC DNA]</scope>
    <source>
        <strain evidence="3">CGMCC 1.3431</strain>
    </source>
</reference>
<dbReference type="OrthoDB" id="9797506at2"/>
<organism evidence="2 3">
    <name type="scientific">Asticcacaulis taihuensis</name>
    <dbReference type="NCBI Taxonomy" id="260084"/>
    <lineage>
        <taxon>Bacteria</taxon>
        <taxon>Pseudomonadati</taxon>
        <taxon>Pseudomonadota</taxon>
        <taxon>Alphaproteobacteria</taxon>
        <taxon>Caulobacterales</taxon>
        <taxon>Caulobacteraceae</taxon>
        <taxon>Asticcacaulis</taxon>
    </lineage>
</organism>
<evidence type="ECO:0000313" key="2">
    <source>
        <dbReference type="EMBL" id="SCW36494.1"/>
    </source>
</evidence>
<evidence type="ECO:0000313" key="3">
    <source>
        <dbReference type="Proteomes" id="UP000199150"/>
    </source>
</evidence>
<dbReference type="Proteomes" id="UP000199150">
    <property type="component" value="Unassembled WGS sequence"/>
</dbReference>
<dbReference type="InterPro" id="IPR036610">
    <property type="entry name" value="PEBP-like_sf"/>
</dbReference>
<proteinExistence type="predicted"/>
<dbReference type="Gene3D" id="3.90.280.10">
    <property type="entry name" value="PEBP-like"/>
    <property type="match status" value="1"/>
</dbReference>
<sequence>MRFSLVIALMLSVCGPAAAKPFSVASPDIVNGAPAASMVLAQGYGLGCEGSNRAPVLTWSDVPAGTLSFLVTLYDKDAPTDVGFMHWVVANVPGNATGLSESELPSGALEPRTDMGRPGYVGICPPVGSTHAYLLTVKALNISHLPVDASTTPALAGFLAHEHVIGTATLRFNYGR</sequence>
<evidence type="ECO:0000256" key="1">
    <source>
        <dbReference type="SAM" id="SignalP"/>
    </source>
</evidence>
<dbReference type="EMBL" id="FMTS01000001">
    <property type="protein sequence ID" value="SCW36494.1"/>
    <property type="molecule type" value="Genomic_DNA"/>
</dbReference>
<dbReference type="AlphaFoldDB" id="A0A1G4PVU7"/>
<dbReference type="PANTHER" id="PTHR30289:SF1">
    <property type="entry name" value="PEBP (PHOSPHATIDYLETHANOLAMINE-BINDING PROTEIN) FAMILY PROTEIN"/>
    <property type="match status" value="1"/>
</dbReference>
<dbReference type="Pfam" id="PF01161">
    <property type="entry name" value="PBP"/>
    <property type="match status" value="1"/>
</dbReference>
<dbReference type="STRING" id="260084.SAMN02927928_0711"/>
<feature type="chain" id="PRO_5011437222" description="Phospholipid-binding protein, PBP family" evidence="1">
    <location>
        <begin position="20"/>
        <end position="176"/>
    </location>
</feature>
<gene>
    <name evidence="2" type="ORF">SAMN02927928_0711</name>
</gene>
<accession>A0A1G4PVU7</accession>
<dbReference type="SUPFAM" id="SSF49777">
    <property type="entry name" value="PEBP-like"/>
    <property type="match status" value="1"/>
</dbReference>
<dbReference type="CDD" id="cd00865">
    <property type="entry name" value="PEBP_bact_arch"/>
    <property type="match status" value="1"/>
</dbReference>
<feature type="signal peptide" evidence="1">
    <location>
        <begin position="1"/>
        <end position="19"/>
    </location>
</feature>
<keyword evidence="3" id="KW-1185">Reference proteome</keyword>
<dbReference type="InterPro" id="IPR008914">
    <property type="entry name" value="PEBP"/>
</dbReference>
<dbReference type="NCBIfam" id="TIGR00481">
    <property type="entry name" value="YbhB/YbcL family Raf kinase inhibitor-like protein"/>
    <property type="match status" value="1"/>
</dbReference>
<evidence type="ECO:0008006" key="4">
    <source>
        <dbReference type="Google" id="ProtNLM"/>
    </source>
</evidence>
<name>A0A1G4PVU7_9CAUL</name>
<dbReference type="InterPro" id="IPR005247">
    <property type="entry name" value="YbhB_YbcL/LppC-like"/>
</dbReference>
<protein>
    <recommendedName>
        <fullName evidence="4">Phospholipid-binding protein, PBP family</fullName>
    </recommendedName>
</protein>
<keyword evidence="1" id="KW-0732">Signal</keyword>
<dbReference type="PANTHER" id="PTHR30289">
    <property type="entry name" value="UNCHARACTERIZED PROTEIN YBCL-RELATED"/>
    <property type="match status" value="1"/>
</dbReference>